<reference evidence="1" key="1">
    <citation type="journal article" date="2020" name="Stud. Mycol.">
        <title>101 Dothideomycetes genomes: a test case for predicting lifestyles and emergence of pathogens.</title>
        <authorList>
            <person name="Haridas S."/>
            <person name="Albert R."/>
            <person name="Binder M."/>
            <person name="Bloem J."/>
            <person name="Labutti K."/>
            <person name="Salamov A."/>
            <person name="Andreopoulos B."/>
            <person name="Baker S."/>
            <person name="Barry K."/>
            <person name="Bills G."/>
            <person name="Bluhm B."/>
            <person name="Cannon C."/>
            <person name="Castanera R."/>
            <person name="Culley D."/>
            <person name="Daum C."/>
            <person name="Ezra D."/>
            <person name="Gonzalez J."/>
            <person name="Henrissat B."/>
            <person name="Kuo A."/>
            <person name="Liang C."/>
            <person name="Lipzen A."/>
            <person name="Lutzoni F."/>
            <person name="Magnuson J."/>
            <person name="Mondo S."/>
            <person name="Nolan M."/>
            <person name="Ohm R."/>
            <person name="Pangilinan J."/>
            <person name="Park H.-J."/>
            <person name="Ramirez L."/>
            <person name="Alfaro M."/>
            <person name="Sun H."/>
            <person name="Tritt A."/>
            <person name="Yoshinaga Y."/>
            <person name="Zwiers L.-H."/>
            <person name="Turgeon B."/>
            <person name="Goodwin S."/>
            <person name="Spatafora J."/>
            <person name="Crous P."/>
            <person name="Grigoriev I."/>
        </authorList>
    </citation>
    <scope>NUCLEOTIDE SEQUENCE</scope>
    <source>
        <strain evidence="1">ATCC 200398</strain>
    </source>
</reference>
<comment type="caution">
    <text evidence="1">The sequence shown here is derived from an EMBL/GenBank/DDBJ whole genome shotgun (WGS) entry which is preliminary data.</text>
</comment>
<evidence type="ECO:0000313" key="1">
    <source>
        <dbReference type="EMBL" id="KAF2466534.1"/>
    </source>
</evidence>
<name>A0ACB6QHR8_9PLEO</name>
<keyword evidence="2" id="KW-1185">Reference proteome</keyword>
<accession>A0ACB6QHR8</accession>
<dbReference type="Proteomes" id="UP000799755">
    <property type="component" value="Unassembled WGS sequence"/>
</dbReference>
<evidence type="ECO:0000313" key="2">
    <source>
        <dbReference type="Proteomes" id="UP000799755"/>
    </source>
</evidence>
<protein>
    <submittedName>
        <fullName evidence="1">Uncharacterized protein</fullName>
    </submittedName>
</protein>
<proteinExistence type="predicted"/>
<organism evidence="1 2">
    <name type="scientific">Lindgomyces ingoldianus</name>
    <dbReference type="NCBI Taxonomy" id="673940"/>
    <lineage>
        <taxon>Eukaryota</taxon>
        <taxon>Fungi</taxon>
        <taxon>Dikarya</taxon>
        <taxon>Ascomycota</taxon>
        <taxon>Pezizomycotina</taxon>
        <taxon>Dothideomycetes</taxon>
        <taxon>Pleosporomycetidae</taxon>
        <taxon>Pleosporales</taxon>
        <taxon>Lindgomycetaceae</taxon>
        <taxon>Lindgomyces</taxon>
    </lineage>
</organism>
<gene>
    <name evidence="1" type="ORF">BDR25DRAFT_359425</name>
</gene>
<dbReference type="EMBL" id="MU003524">
    <property type="protein sequence ID" value="KAF2466534.1"/>
    <property type="molecule type" value="Genomic_DNA"/>
</dbReference>
<sequence>MHSSLALYRLTTDDNALRKARLMSPKVAAQCPEIRPLRKAVLKSGLSWPEYESCGISPDRSQILTGKHPLRADRPQTVRMLKLEGPLLASGPDGRRMFQGLLRMVDLEDSPSFTALSYIWGSRSASHADVIICNAYPVEITANCYDVLFSIGFYSWYTSD</sequence>